<dbReference type="InterPro" id="IPR012317">
    <property type="entry name" value="Poly(ADP-ribose)pol_cat_dom"/>
</dbReference>
<evidence type="ECO:0000256" key="2">
    <source>
        <dbReference type="ARBA" id="ARBA00022676"/>
    </source>
</evidence>
<dbReference type="GO" id="GO:0005634">
    <property type="term" value="C:nucleus"/>
    <property type="evidence" value="ECO:0007669"/>
    <property type="project" value="UniProtKB-SubCell"/>
</dbReference>
<comment type="subcellular location">
    <subcellularLocation>
        <location evidence="1">Nucleus</location>
    </subcellularLocation>
</comment>
<feature type="domain" description="Macro" evidence="9">
    <location>
        <begin position="41"/>
        <end position="193"/>
    </location>
</feature>
<dbReference type="Ensembl" id="ENSACOT00000025767.1">
    <property type="protein sequence ID" value="ENSACOP00000024916.1"/>
    <property type="gene ID" value="ENSACOG00000016700.1"/>
</dbReference>
<dbReference type="PROSITE" id="PS51059">
    <property type="entry name" value="PARP_CATALYTIC"/>
    <property type="match status" value="1"/>
</dbReference>
<dbReference type="SMART" id="SM00506">
    <property type="entry name" value="A1pp"/>
    <property type="match status" value="1"/>
</dbReference>
<sequence>RIVGNLPENSVGQRSKGVRLGKFAALLPWSFAKVYTVKCCKANVHEMTIGSIVFQVAEGDITEEEGDVIVNITNKTFSLKIGVSRAILKGAGKAVEDECAQLASQANKSYITTQAGRLPCKKIIHFVAQDDIKMLVYTVLQECEFQQYASVTFPAIGTVVLPATWDDMENQRLKIVTLCPETREYRDVQKRFLETCQSFKIEKIERVQNLYLWKAYQIKKSEMDNKNGNKNNERCLFHGTSKNSLTLINNGGFNRSYAGMHAAHFGNGTYFAIKASYSANATYSTPDMDGKKYMYLARVLVGEYSLGRKGSIIPAAKNTSNSTDLFDSSTDNVKQPSIFVIFHDAQAYPEYLITFTA</sequence>
<protein>
    <recommendedName>
        <fullName evidence="7">Poly [ADP-ribose] polymerase</fullName>
        <shortName evidence="7">PARP</shortName>
        <ecNumber evidence="7">2.4.2.-</ecNumber>
    </recommendedName>
</protein>
<reference evidence="10" key="1">
    <citation type="submission" date="2025-08" db="UniProtKB">
        <authorList>
            <consortium name="Ensembl"/>
        </authorList>
    </citation>
    <scope>IDENTIFICATION</scope>
</reference>
<keyword evidence="11" id="KW-1185">Reference proteome</keyword>
<proteinExistence type="inferred from homology"/>
<evidence type="ECO:0000256" key="1">
    <source>
        <dbReference type="ARBA" id="ARBA00004123"/>
    </source>
</evidence>
<dbReference type="Pfam" id="PF01661">
    <property type="entry name" value="Macro"/>
    <property type="match status" value="1"/>
</dbReference>
<dbReference type="GO" id="GO:0005737">
    <property type="term" value="C:cytoplasm"/>
    <property type="evidence" value="ECO:0007669"/>
    <property type="project" value="TreeGrafter"/>
</dbReference>
<dbReference type="GO" id="GO:0010629">
    <property type="term" value="P:negative regulation of gene expression"/>
    <property type="evidence" value="ECO:0007669"/>
    <property type="project" value="TreeGrafter"/>
</dbReference>
<dbReference type="Pfam" id="PF00644">
    <property type="entry name" value="PARP"/>
    <property type="match status" value="1"/>
</dbReference>
<evidence type="ECO:0000259" key="9">
    <source>
        <dbReference type="PROSITE" id="PS51154"/>
    </source>
</evidence>
<keyword evidence="5" id="KW-0539">Nucleus</keyword>
<accession>A0A8B9GIL0</accession>
<evidence type="ECO:0000256" key="5">
    <source>
        <dbReference type="ARBA" id="ARBA00023242"/>
    </source>
</evidence>
<organism evidence="10 11">
    <name type="scientific">Amazona collaria</name>
    <name type="common">yellow-billed parrot</name>
    <dbReference type="NCBI Taxonomy" id="241587"/>
    <lineage>
        <taxon>Eukaryota</taxon>
        <taxon>Metazoa</taxon>
        <taxon>Chordata</taxon>
        <taxon>Craniata</taxon>
        <taxon>Vertebrata</taxon>
        <taxon>Euteleostomi</taxon>
        <taxon>Archelosauria</taxon>
        <taxon>Archosauria</taxon>
        <taxon>Dinosauria</taxon>
        <taxon>Saurischia</taxon>
        <taxon>Theropoda</taxon>
        <taxon>Coelurosauria</taxon>
        <taxon>Aves</taxon>
        <taxon>Neognathae</taxon>
        <taxon>Neoaves</taxon>
        <taxon>Telluraves</taxon>
        <taxon>Australaves</taxon>
        <taxon>Psittaciformes</taxon>
        <taxon>Psittacidae</taxon>
        <taxon>Amazona</taxon>
    </lineage>
</organism>
<name>A0A8B9GIL0_9PSIT</name>
<dbReference type="EC" id="2.4.2.-" evidence="7"/>
<dbReference type="GO" id="GO:0070212">
    <property type="term" value="P:protein poly-ADP-ribosylation"/>
    <property type="evidence" value="ECO:0007669"/>
    <property type="project" value="TreeGrafter"/>
</dbReference>
<dbReference type="PROSITE" id="PS51154">
    <property type="entry name" value="MACRO"/>
    <property type="match status" value="1"/>
</dbReference>
<dbReference type="InterPro" id="IPR002589">
    <property type="entry name" value="Macro_dom"/>
</dbReference>
<dbReference type="PANTHER" id="PTHR14453:SF89">
    <property type="entry name" value="PROTEIN MONO-ADP-RIBOSYLTRANSFERASE PARP14"/>
    <property type="match status" value="1"/>
</dbReference>
<dbReference type="GO" id="GO:0003714">
    <property type="term" value="F:transcription corepressor activity"/>
    <property type="evidence" value="ECO:0007669"/>
    <property type="project" value="TreeGrafter"/>
</dbReference>
<dbReference type="GO" id="GO:0003950">
    <property type="term" value="F:NAD+ poly-ADP-ribosyltransferase activity"/>
    <property type="evidence" value="ECO:0007669"/>
    <property type="project" value="UniProtKB-UniRule"/>
</dbReference>
<reference evidence="10" key="2">
    <citation type="submission" date="2025-09" db="UniProtKB">
        <authorList>
            <consortium name="Ensembl"/>
        </authorList>
    </citation>
    <scope>IDENTIFICATION</scope>
</reference>
<evidence type="ECO:0000256" key="7">
    <source>
        <dbReference type="RuleBase" id="RU362114"/>
    </source>
</evidence>
<dbReference type="Proteomes" id="UP000694522">
    <property type="component" value="Unplaced"/>
</dbReference>
<evidence type="ECO:0000256" key="6">
    <source>
        <dbReference type="ARBA" id="ARBA00024347"/>
    </source>
</evidence>
<comment type="similarity">
    <text evidence="6">Belongs to the ARTD/PARP family.</text>
</comment>
<dbReference type="PANTHER" id="PTHR14453">
    <property type="entry name" value="PARP/ZINC FINGER CCCH TYPE DOMAIN CONTAINING PROTEIN"/>
    <property type="match status" value="1"/>
</dbReference>
<dbReference type="InterPro" id="IPR052056">
    <property type="entry name" value="Mono-ARTD/PARP"/>
</dbReference>
<evidence type="ECO:0000313" key="10">
    <source>
        <dbReference type="Ensembl" id="ENSACOP00000024916.1"/>
    </source>
</evidence>
<dbReference type="AlphaFoldDB" id="A0A8B9GIL0"/>
<evidence type="ECO:0000256" key="4">
    <source>
        <dbReference type="ARBA" id="ARBA00023027"/>
    </source>
</evidence>
<evidence type="ECO:0000256" key="3">
    <source>
        <dbReference type="ARBA" id="ARBA00022679"/>
    </source>
</evidence>
<evidence type="ECO:0000313" key="11">
    <source>
        <dbReference type="Proteomes" id="UP000694522"/>
    </source>
</evidence>
<dbReference type="FunFam" id="3.90.228.10:FF:000008">
    <property type="entry name" value="Poly [ADP-ribose] polymerase"/>
    <property type="match status" value="1"/>
</dbReference>
<dbReference type="SUPFAM" id="SSF52949">
    <property type="entry name" value="Macro domain-like"/>
    <property type="match status" value="1"/>
</dbReference>
<evidence type="ECO:0000259" key="8">
    <source>
        <dbReference type="PROSITE" id="PS51059"/>
    </source>
</evidence>
<keyword evidence="2 7" id="KW-0328">Glycosyltransferase</keyword>
<dbReference type="CDD" id="cd01439">
    <property type="entry name" value="TCCD_inducible_PARP_like"/>
    <property type="match status" value="1"/>
</dbReference>
<keyword evidence="3 7" id="KW-0808">Transferase</keyword>
<dbReference type="Gene3D" id="3.90.228.10">
    <property type="match status" value="1"/>
</dbReference>
<dbReference type="InterPro" id="IPR043472">
    <property type="entry name" value="Macro_dom-like"/>
</dbReference>
<feature type="domain" description="PARP catalytic" evidence="8">
    <location>
        <begin position="161"/>
        <end position="357"/>
    </location>
</feature>
<keyword evidence="4 7" id="KW-0520">NAD</keyword>
<dbReference type="GO" id="GO:1990404">
    <property type="term" value="F:NAD+-protein mono-ADP-ribosyltransferase activity"/>
    <property type="evidence" value="ECO:0007669"/>
    <property type="project" value="TreeGrafter"/>
</dbReference>
<dbReference type="SUPFAM" id="SSF56399">
    <property type="entry name" value="ADP-ribosylation"/>
    <property type="match status" value="1"/>
</dbReference>
<dbReference type="Gene3D" id="3.40.220.10">
    <property type="entry name" value="Leucine Aminopeptidase, subunit E, domain 1"/>
    <property type="match status" value="1"/>
</dbReference>